<organism evidence="2 3">
    <name type="scientific">Lithospermum erythrorhizon</name>
    <name type="common">Purple gromwell</name>
    <name type="synonym">Lithospermum officinale var. erythrorhizon</name>
    <dbReference type="NCBI Taxonomy" id="34254"/>
    <lineage>
        <taxon>Eukaryota</taxon>
        <taxon>Viridiplantae</taxon>
        <taxon>Streptophyta</taxon>
        <taxon>Embryophyta</taxon>
        <taxon>Tracheophyta</taxon>
        <taxon>Spermatophyta</taxon>
        <taxon>Magnoliopsida</taxon>
        <taxon>eudicotyledons</taxon>
        <taxon>Gunneridae</taxon>
        <taxon>Pentapetalae</taxon>
        <taxon>asterids</taxon>
        <taxon>lamiids</taxon>
        <taxon>Boraginales</taxon>
        <taxon>Boraginaceae</taxon>
        <taxon>Boraginoideae</taxon>
        <taxon>Lithospermeae</taxon>
        <taxon>Lithospermum</taxon>
    </lineage>
</organism>
<comment type="caution">
    <text evidence="2">The sequence shown here is derived from an EMBL/GenBank/DDBJ whole genome shotgun (WGS) entry which is preliminary data.</text>
</comment>
<accession>A0AAV3P6X5</accession>
<keyword evidence="3" id="KW-1185">Reference proteome</keyword>
<feature type="region of interest" description="Disordered" evidence="1">
    <location>
        <begin position="21"/>
        <end position="40"/>
    </location>
</feature>
<reference evidence="2 3" key="1">
    <citation type="submission" date="2024-01" db="EMBL/GenBank/DDBJ databases">
        <title>The complete chloroplast genome sequence of Lithospermum erythrorhizon: insights into the phylogenetic relationship among Boraginaceae species and the maternal lineages of purple gromwells.</title>
        <authorList>
            <person name="Okada T."/>
            <person name="Watanabe K."/>
        </authorList>
    </citation>
    <scope>NUCLEOTIDE SEQUENCE [LARGE SCALE GENOMIC DNA]</scope>
</reference>
<evidence type="ECO:0000313" key="2">
    <source>
        <dbReference type="EMBL" id="GAA0147354.1"/>
    </source>
</evidence>
<sequence>MMEFSSVALRLTLGIDSASVPPQVAQAGSTPKKKKKSLVKGVKIPLSSEATSSVPSSGAKSKDKEGEISTILRDSLPCPGPNSPPGWLYLTVFHVIYGIVKVKPNMPLFCQLFTLSHTGVTTLLGPTKGWNIFIDDKPGKVAEIRWHALWFFMKGGMEARVPNRWVDAKKADRPRAEPTDDTFVALAKLKTFFRQKLH</sequence>
<dbReference type="Proteomes" id="UP001454036">
    <property type="component" value="Unassembled WGS sequence"/>
</dbReference>
<gene>
    <name evidence="2" type="ORF">LIER_36503</name>
</gene>
<dbReference type="EMBL" id="BAABME010016764">
    <property type="protein sequence ID" value="GAA0147354.1"/>
    <property type="molecule type" value="Genomic_DNA"/>
</dbReference>
<proteinExistence type="predicted"/>
<protein>
    <submittedName>
        <fullName evidence="2">Uncharacterized protein</fullName>
    </submittedName>
</protein>
<evidence type="ECO:0000313" key="3">
    <source>
        <dbReference type="Proteomes" id="UP001454036"/>
    </source>
</evidence>
<evidence type="ECO:0000256" key="1">
    <source>
        <dbReference type="SAM" id="MobiDB-lite"/>
    </source>
</evidence>
<name>A0AAV3P6X5_LITER</name>
<dbReference type="AlphaFoldDB" id="A0AAV3P6X5"/>